<accession>A0ABD2KBF2</accession>
<comment type="caution">
    <text evidence="1">The sequence shown here is derived from an EMBL/GenBank/DDBJ whole genome shotgun (WGS) entry which is preliminary data.</text>
</comment>
<keyword evidence="2" id="KW-1185">Reference proteome</keyword>
<protein>
    <submittedName>
        <fullName evidence="1">Uncharacterized protein</fullName>
    </submittedName>
</protein>
<name>A0ABD2KBF2_HETSC</name>
<proteinExistence type="predicted"/>
<reference evidence="1 2" key="1">
    <citation type="submission" date="2024-10" db="EMBL/GenBank/DDBJ databases">
        <authorList>
            <person name="Kim D."/>
        </authorList>
    </citation>
    <scope>NUCLEOTIDE SEQUENCE [LARGE SCALE GENOMIC DNA]</scope>
    <source>
        <strain evidence="1">Taebaek</strain>
    </source>
</reference>
<evidence type="ECO:0000313" key="2">
    <source>
        <dbReference type="Proteomes" id="UP001620645"/>
    </source>
</evidence>
<sequence length="94" mass="11119">MLFIHCQSIAHLAKQMIGKPISLDKVEEDIQRFTFTAEPQVEYKAEADTALITIRHHLNNKQEMVDMSRMWIYDQPIRGSQRSQIMCHRLHHEC</sequence>
<organism evidence="1 2">
    <name type="scientific">Heterodera schachtii</name>
    <name type="common">Sugarbeet cyst nematode worm</name>
    <name type="synonym">Tylenchus schachtii</name>
    <dbReference type="NCBI Taxonomy" id="97005"/>
    <lineage>
        <taxon>Eukaryota</taxon>
        <taxon>Metazoa</taxon>
        <taxon>Ecdysozoa</taxon>
        <taxon>Nematoda</taxon>
        <taxon>Chromadorea</taxon>
        <taxon>Rhabditida</taxon>
        <taxon>Tylenchina</taxon>
        <taxon>Tylenchomorpha</taxon>
        <taxon>Tylenchoidea</taxon>
        <taxon>Heteroderidae</taxon>
        <taxon>Heteroderinae</taxon>
        <taxon>Heterodera</taxon>
    </lineage>
</organism>
<dbReference type="EMBL" id="JBICCN010000035">
    <property type="protein sequence ID" value="KAL3100216.1"/>
    <property type="molecule type" value="Genomic_DNA"/>
</dbReference>
<evidence type="ECO:0000313" key="1">
    <source>
        <dbReference type="EMBL" id="KAL3100216.1"/>
    </source>
</evidence>
<dbReference type="Proteomes" id="UP001620645">
    <property type="component" value="Unassembled WGS sequence"/>
</dbReference>
<gene>
    <name evidence="1" type="ORF">niasHS_000226</name>
</gene>
<dbReference type="AlphaFoldDB" id="A0ABD2KBF2"/>